<name>A0A2H0BUE9_9BACT</name>
<dbReference type="SMART" id="SM01209">
    <property type="entry name" value="GARS_A"/>
    <property type="match status" value="1"/>
</dbReference>
<keyword evidence="1 9" id="KW-0436">Ligase</keyword>
<evidence type="ECO:0000313" key="9">
    <source>
        <dbReference type="EMBL" id="PIP61149.1"/>
    </source>
</evidence>
<feature type="domain" description="Phosphoribosylglycinamide synthetase C-domain" evidence="8">
    <location>
        <begin position="318"/>
        <end position="417"/>
    </location>
</feature>
<accession>A0A2H0BUE9</accession>
<evidence type="ECO:0000256" key="3">
    <source>
        <dbReference type="ARBA" id="ARBA00022755"/>
    </source>
</evidence>
<evidence type="ECO:0000256" key="5">
    <source>
        <dbReference type="ARBA" id="ARBA00038345"/>
    </source>
</evidence>
<dbReference type="GO" id="GO:0005524">
    <property type="term" value="F:ATP binding"/>
    <property type="evidence" value="ECO:0007669"/>
    <property type="project" value="UniProtKB-KW"/>
</dbReference>
<dbReference type="Gene3D" id="3.90.600.10">
    <property type="entry name" value="Phosphoribosylglycinamide synthetase, C-terminal domain"/>
    <property type="match status" value="1"/>
</dbReference>
<protein>
    <recommendedName>
        <fullName evidence="6">Glycinamide ribonucleotide synthetase</fullName>
    </recommendedName>
    <alternativeName>
        <fullName evidence="7">Phosphoribosylglycinamide synthetase</fullName>
    </alternativeName>
</protein>
<dbReference type="GO" id="GO:0006164">
    <property type="term" value="P:purine nucleotide biosynthetic process"/>
    <property type="evidence" value="ECO:0007669"/>
    <property type="project" value="UniProtKB-KW"/>
</dbReference>
<evidence type="ECO:0000256" key="6">
    <source>
        <dbReference type="ARBA" id="ARBA00042242"/>
    </source>
</evidence>
<reference evidence="9 10" key="1">
    <citation type="submission" date="2017-09" db="EMBL/GenBank/DDBJ databases">
        <title>Depth-based differentiation of microbial function through sediment-hosted aquifers and enrichment of novel symbionts in the deep terrestrial subsurface.</title>
        <authorList>
            <person name="Probst A.J."/>
            <person name="Ladd B."/>
            <person name="Jarett J.K."/>
            <person name="Geller-Mcgrath D.E."/>
            <person name="Sieber C.M."/>
            <person name="Emerson J.B."/>
            <person name="Anantharaman K."/>
            <person name="Thomas B.C."/>
            <person name="Malmstrom R."/>
            <person name="Stieglmeier M."/>
            <person name="Klingl A."/>
            <person name="Woyke T."/>
            <person name="Ryan C.M."/>
            <person name="Banfield J.F."/>
        </authorList>
    </citation>
    <scope>NUCLEOTIDE SEQUENCE [LARGE SCALE GENOMIC DNA]</scope>
    <source>
        <strain evidence="9">CG22_combo_CG10-13_8_21_14_all_38_20</strain>
    </source>
</reference>
<dbReference type="SUPFAM" id="SSF56059">
    <property type="entry name" value="Glutathione synthetase ATP-binding domain-like"/>
    <property type="match status" value="1"/>
</dbReference>
<evidence type="ECO:0000256" key="1">
    <source>
        <dbReference type="ARBA" id="ARBA00022598"/>
    </source>
</evidence>
<dbReference type="InterPro" id="IPR037123">
    <property type="entry name" value="PRibGlycinamide_synth_C_sf"/>
</dbReference>
<keyword evidence="2" id="KW-0547">Nucleotide-binding</keyword>
<organism evidence="9 10">
    <name type="scientific">Candidatus Roizmanbacteria bacterium CG22_combo_CG10-13_8_21_14_all_38_20</name>
    <dbReference type="NCBI Taxonomy" id="1974862"/>
    <lineage>
        <taxon>Bacteria</taxon>
        <taxon>Candidatus Roizmaniibacteriota</taxon>
    </lineage>
</organism>
<dbReference type="Pfam" id="PF01071">
    <property type="entry name" value="GARS_A"/>
    <property type="match status" value="1"/>
</dbReference>
<dbReference type="PANTHER" id="PTHR43472:SF1">
    <property type="entry name" value="PHOSPHORIBOSYLAMINE--GLYCINE LIGASE, CHLOROPLASTIC"/>
    <property type="match status" value="1"/>
</dbReference>
<sequence length="430" mass="49128">MNKKKFLFVSIGAYIGDLAWQVSKEGHEVKYFIKDKDQQNLADGFVTKVTDWKEHIDWADIIVFDDTCGFGFFAQALRKKGKLVVGGTTYTDRLEDDREFGQLELKKHGVKILPFHEFSSCESAIEYINSHPAKYVVKPSGRLSNISIKRMLYVGQMEDGSDVIRILNSYSKRKKNKLTDLQLQQKISGVEYAIGGFFNGNKFIPPFHHSFEHKKLFPGDLGVTTGEMGTSMFWKESNSLSQATIERFTGKLREEKFVGYFDINCIVTLKNIYPLEFTCRFGYPTIMIQQDTFKTPTGEFLYKLAKGENFKLKTKKGFHVGVRVVVPPYPYQDKMAFETLSKGNLVIFKNQLSAGVHIEDVRKDGDDWVVSGTQGTVLVVVGSGSSMKLAQKQAYSRVKNIIIPHMYYRNDIGNRWESDFSLLKKWGYLD</sequence>
<dbReference type="InterPro" id="IPR020561">
    <property type="entry name" value="PRibGlycinamid_synth_ATP-grasp"/>
</dbReference>
<evidence type="ECO:0000256" key="4">
    <source>
        <dbReference type="ARBA" id="ARBA00022840"/>
    </source>
</evidence>
<dbReference type="AlphaFoldDB" id="A0A2H0BUE9"/>
<keyword evidence="4" id="KW-0067">ATP-binding</keyword>
<evidence type="ECO:0000313" key="10">
    <source>
        <dbReference type="Proteomes" id="UP000231246"/>
    </source>
</evidence>
<dbReference type="GO" id="GO:0009113">
    <property type="term" value="P:purine nucleobase biosynthetic process"/>
    <property type="evidence" value="ECO:0007669"/>
    <property type="project" value="InterPro"/>
</dbReference>
<dbReference type="SUPFAM" id="SSF51246">
    <property type="entry name" value="Rudiment single hybrid motif"/>
    <property type="match status" value="1"/>
</dbReference>
<dbReference type="InterPro" id="IPR011054">
    <property type="entry name" value="Rudment_hybrid_motif"/>
</dbReference>
<dbReference type="Proteomes" id="UP000231246">
    <property type="component" value="Unassembled WGS sequence"/>
</dbReference>
<dbReference type="InterPro" id="IPR000115">
    <property type="entry name" value="PRibGlycinamide_synth"/>
</dbReference>
<comment type="similarity">
    <text evidence="5">Belongs to the GARS family.</text>
</comment>
<evidence type="ECO:0000256" key="7">
    <source>
        <dbReference type="ARBA" id="ARBA00042864"/>
    </source>
</evidence>
<comment type="caution">
    <text evidence="9">The sequence shown here is derived from an EMBL/GenBank/DDBJ whole genome shotgun (WGS) entry which is preliminary data.</text>
</comment>
<proteinExistence type="inferred from homology"/>
<evidence type="ECO:0000259" key="8">
    <source>
        <dbReference type="SMART" id="SM01210"/>
    </source>
</evidence>
<dbReference type="EMBL" id="PCTA01000033">
    <property type="protein sequence ID" value="PIP61149.1"/>
    <property type="molecule type" value="Genomic_DNA"/>
</dbReference>
<dbReference type="GO" id="GO:0004637">
    <property type="term" value="F:phosphoribosylamine-glycine ligase activity"/>
    <property type="evidence" value="ECO:0007669"/>
    <property type="project" value="InterPro"/>
</dbReference>
<dbReference type="Gene3D" id="3.30.470.20">
    <property type="entry name" value="ATP-grasp fold, B domain"/>
    <property type="match status" value="1"/>
</dbReference>
<dbReference type="PANTHER" id="PTHR43472">
    <property type="entry name" value="PHOSPHORIBOSYLAMINE--GLYCINE LIGASE"/>
    <property type="match status" value="1"/>
</dbReference>
<keyword evidence="3" id="KW-0658">Purine biosynthesis</keyword>
<dbReference type="SMART" id="SM01210">
    <property type="entry name" value="GARS_C"/>
    <property type="match status" value="1"/>
</dbReference>
<dbReference type="Pfam" id="PF02843">
    <property type="entry name" value="GARS_C"/>
    <property type="match status" value="1"/>
</dbReference>
<gene>
    <name evidence="9" type="ORF">COW99_05140</name>
</gene>
<dbReference type="InterPro" id="IPR020560">
    <property type="entry name" value="PRibGlycinamide_synth_C-dom"/>
</dbReference>
<evidence type="ECO:0000256" key="2">
    <source>
        <dbReference type="ARBA" id="ARBA00022741"/>
    </source>
</evidence>